<dbReference type="EMBL" id="MU001518">
    <property type="protein sequence ID" value="KAF2437222.1"/>
    <property type="molecule type" value="Genomic_DNA"/>
</dbReference>
<evidence type="ECO:0000259" key="1">
    <source>
        <dbReference type="Pfam" id="PF14521"/>
    </source>
</evidence>
<dbReference type="GO" id="GO:0004222">
    <property type="term" value="F:metalloendopeptidase activity"/>
    <property type="evidence" value="ECO:0007669"/>
    <property type="project" value="InterPro"/>
</dbReference>
<comment type="caution">
    <text evidence="2">The sequence shown here is derived from an EMBL/GenBank/DDBJ whole genome shotgun (WGS) entry which is preliminary data.</text>
</comment>
<protein>
    <recommendedName>
        <fullName evidence="1">Lysine-specific metallo-endopeptidase domain-containing protein</fullName>
    </recommendedName>
</protein>
<dbReference type="SUPFAM" id="SSF55486">
    <property type="entry name" value="Metalloproteases ('zincins'), catalytic domain"/>
    <property type="match status" value="1"/>
</dbReference>
<feature type="domain" description="Lysine-specific metallo-endopeptidase" evidence="1">
    <location>
        <begin position="179"/>
        <end position="296"/>
    </location>
</feature>
<dbReference type="Gene3D" id="3.40.390.10">
    <property type="entry name" value="Collagenase (Catalytic Domain)"/>
    <property type="match status" value="1"/>
</dbReference>
<dbReference type="OrthoDB" id="3780976at2759"/>
<dbReference type="Proteomes" id="UP000799764">
    <property type="component" value="Unassembled WGS sequence"/>
</dbReference>
<dbReference type="InterPro" id="IPR029463">
    <property type="entry name" value="Lys_MEP"/>
</dbReference>
<organism evidence="2 3">
    <name type="scientific">Karstenula rhodostoma CBS 690.94</name>
    <dbReference type="NCBI Taxonomy" id="1392251"/>
    <lineage>
        <taxon>Eukaryota</taxon>
        <taxon>Fungi</taxon>
        <taxon>Dikarya</taxon>
        <taxon>Ascomycota</taxon>
        <taxon>Pezizomycotina</taxon>
        <taxon>Dothideomycetes</taxon>
        <taxon>Pleosporomycetidae</taxon>
        <taxon>Pleosporales</taxon>
        <taxon>Massarineae</taxon>
        <taxon>Didymosphaeriaceae</taxon>
        <taxon>Karstenula</taxon>
    </lineage>
</organism>
<sequence length="359" mass="40178">MSFQELFKKSLSLCLIVPIFVTMLVFPQMPLAHSTPTNELWPRFRLNSAQDSYPPPQIEFVDFFGCSPNQRAMIMQDRFDAQALALSSLEAVNSTLAAASPDPASYVKAGGTFTIDWTTSAAREHWGRLSWASNAEADRSRILTTLWKATGTYPIASPHQPSWMRRVSIGCTGKIPLEDIQACEEAIAFTYLLDTPVITFCPDYFTFLSLTEVDAALERYPTLRCSVKVFDLSRAWVLLHESLHIKGSPAQQCVNPIVRNQGCYDYAYGSGKAKLLAGVNPIKASANSDTYGSFAAARYLERCYGRYPKYPEVWSAGKTDEENARHARQEPGFVAQIMIEEVRAKLAKPKLAKHKQWII</sequence>
<proteinExistence type="predicted"/>
<evidence type="ECO:0000313" key="2">
    <source>
        <dbReference type="EMBL" id="KAF2437222.1"/>
    </source>
</evidence>
<keyword evidence="3" id="KW-1185">Reference proteome</keyword>
<dbReference type="Pfam" id="PF14521">
    <property type="entry name" value="Aspzincin_M35"/>
    <property type="match status" value="1"/>
</dbReference>
<evidence type="ECO:0000313" key="3">
    <source>
        <dbReference type="Proteomes" id="UP000799764"/>
    </source>
</evidence>
<dbReference type="InterPro" id="IPR024079">
    <property type="entry name" value="MetalloPept_cat_dom_sf"/>
</dbReference>
<name>A0A9P4P4L9_9PLEO</name>
<gene>
    <name evidence="2" type="ORF">P171DRAFT_492322</name>
</gene>
<accession>A0A9P4P4L9</accession>
<dbReference type="AlphaFoldDB" id="A0A9P4P4L9"/>
<reference evidence="2" key="1">
    <citation type="journal article" date="2020" name="Stud. Mycol.">
        <title>101 Dothideomycetes genomes: a test case for predicting lifestyles and emergence of pathogens.</title>
        <authorList>
            <person name="Haridas S."/>
            <person name="Albert R."/>
            <person name="Binder M."/>
            <person name="Bloem J."/>
            <person name="Labutti K."/>
            <person name="Salamov A."/>
            <person name="Andreopoulos B."/>
            <person name="Baker S."/>
            <person name="Barry K."/>
            <person name="Bills G."/>
            <person name="Bluhm B."/>
            <person name="Cannon C."/>
            <person name="Castanera R."/>
            <person name="Culley D."/>
            <person name="Daum C."/>
            <person name="Ezra D."/>
            <person name="Gonzalez J."/>
            <person name="Henrissat B."/>
            <person name="Kuo A."/>
            <person name="Liang C."/>
            <person name="Lipzen A."/>
            <person name="Lutzoni F."/>
            <person name="Magnuson J."/>
            <person name="Mondo S."/>
            <person name="Nolan M."/>
            <person name="Ohm R."/>
            <person name="Pangilinan J."/>
            <person name="Park H.-J."/>
            <person name="Ramirez L."/>
            <person name="Alfaro M."/>
            <person name="Sun H."/>
            <person name="Tritt A."/>
            <person name="Yoshinaga Y."/>
            <person name="Zwiers L.-H."/>
            <person name="Turgeon B."/>
            <person name="Goodwin S."/>
            <person name="Spatafora J."/>
            <person name="Crous P."/>
            <person name="Grigoriev I."/>
        </authorList>
    </citation>
    <scope>NUCLEOTIDE SEQUENCE</scope>
    <source>
        <strain evidence="2">CBS 690.94</strain>
    </source>
</reference>